<dbReference type="CDD" id="cd00038">
    <property type="entry name" value="CAP_ED"/>
    <property type="match status" value="1"/>
</dbReference>
<dbReference type="GO" id="GO:0008773">
    <property type="term" value="F:[protein-PII] uridylyltransferase activity"/>
    <property type="evidence" value="ECO:0007669"/>
    <property type="project" value="InterPro"/>
</dbReference>
<evidence type="ECO:0000256" key="2">
    <source>
        <dbReference type="PROSITE-ProRule" id="PRU00703"/>
    </source>
</evidence>
<evidence type="ECO:0000313" key="6">
    <source>
        <dbReference type="Proteomes" id="UP000315395"/>
    </source>
</evidence>
<dbReference type="SUPFAM" id="SSF54631">
    <property type="entry name" value="CBS-domain pair"/>
    <property type="match status" value="1"/>
</dbReference>
<dbReference type="KEGG" id="orz:FNH13_04620"/>
<dbReference type="CDD" id="cd04587">
    <property type="entry name" value="CBS_pair_CAP-ED_NT_Pol-beta-like_DUF294_assoc"/>
    <property type="match status" value="1"/>
</dbReference>
<dbReference type="PANTHER" id="PTHR48108">
    <property type="entry name" value="CBS DOMAIN-CONTAINING PROTEIN CBSX2, CHLOROPLASTIC"/>
    <property type="match status" value="1"/>
</dbReference>
<dbReference type="Pfam" id="PF10335">
    <property type="entry name" value="DUF294_C"/>
    <property type="match status" value="1"/>
</dbReference>
<feature type="domain" description="CBS" evidence="4">
    <location>
        <begin position="159"/>
        <end position="215"/>
    </location>
</feature>
<evidence type="ECO:0000256" key="1">
    <source>
        <dbReference type="ARBA" id="ARBA00022737"/>
    </source>
</evidence>
<dbReference type="InterPro" id="IPR014710">
    <property type="entry name" value="RmlC-like_jellyroll"/>
</dbReference>
<dbReference type="Pfam" id="PF00571">
    <property type="entry name" value="CBS"/>
    <property type="match status" value="2"/>
</dbReference>
<dbReference type="PANTHER" id="PTHR48108:SF31">
    <property type="entry name" value="CBS DOMAIN AND CYCLIC NUCLEOTIDE-REGULATED NUCLEOTIDYLTRANSFERASE"/>
    <property type="match status" value="1"/>
</dbReference>
<gene>
    <name evidence="5" type="ORF">FNH13_04620</name>
</gene>
<dbReference type="Gene3D" id="3.10.580.10">
    <property type="entry name" value="CBS-domain"/>
    <property type="match status" value="1"/>
</dbReference>
<dbReference type="SUPFAM" id="SSF51206">
    <property type="entry name" value="cAMP-binding domain-like"/>
    <property type="match status" value="1"/>
</dbReference>
<dbReference type="SMART" id="SM00116">
    <property type="entry name" value="CBS"/>
    <property type="match status" value="2"/>
</dbReference>
<dbReference type="InterPro" id="IPR000644">
    <property type="entry name" value="CBS_dom"/>
</dbReference>
<dbReference type="RefSeq" id="WP_143782393.1">
    <property type="nucleotide sequence ID" value="NZ_CP041616.1"/>
</dbReference>
<dbReference type="Pfam" id="PF03445">
    <property type="entry name" value="DUF294"/>
    <property type="match status" value="1"/>
</dbReference>
<reference evidence="5 6" key="1">
    <citation type="submission" date="2019-07" db="EMBL/GenBank/DDBJ databases">
        <title>complete genome sequencing of Ornithinimicrobium sp. H23M54.</title>
        <authorList>
            <person name="Bae J.-W."/>
            <person name="Lee S.-Y."/>
        </authorList>
    </citation>
    <scope>NUCLEOTIDE SEQUENCE [LARGE SCALE GENOMIC DNA]</scope>
    <source>
        <strain evidence="5 6">H23M54</strain>
    </source>
</reference>
<dbReference type="InterPro" id="IPR046342">
    <property type="entry name" value="CBS_dom_sf"/>
</dbReference>
<evidence type="ECO:0000259" key="4">
    <source>
        <dbReference type="PROSITE" id="PS51371"/>
    </source>
</evidence>
<keyword evidence="2" id="KW-0129">CBS domain</keyword>
<evidence type="ECO:0000259" key="3">
    <source>
        <dbReference type="PROSITE" id="PS50042"/>
    </source>
</evidence>
<protein>
    <submittedName>
        <fullName evidence="5">Cyclic nucleotide-binding/CBS domain-containing protein</fullName>
    </submittedName>
</protein>
<organism evidence="5 6">
    <name type="scientific">Ornithinimicrobium ciconiae</name>
    <dbReference type="NCBI Taxonomy" id="2594265"/>
    <lineage>
        <taxon>Bacteria</taxon>
        <taxon>Bacillati</taxon>
        <taxon>Actinomycetota</taxon>
        <taxon>Actinomycetes</taxon>
        <taxon>Micrococcales</taxon>
        <taxon>Ornithinimicrobiaceae</taxon>
        <taxon>Ornithinimicrobium</taxon>
    </lineage>
</organism>
<keyword evidence="6" id="KW-1185">Reference proteome</keyword>
<dbReference type="InterPro" id="IPR051462">
    <property type="entry name" value="CBS_domain-containing"/>
</dbReference>
<dbReference type="CDD" id="cd05401">
    <property type="entry name" value="NT_GlnE_GlnD_like"/>
    <property type="match status" value="1"/>
</dbReference>
<keyword evidence="1" id="KW-0677">Repeat</keyword>
<dbReference type="AlphaFoldDB" id="A0A516G859"/>
<feature type="domain" description="CBS" evidence="4">
    <location>
        <begin position="223"/>
        <end position="280"/>
    </location>
</feature>
<dbReference type="InterPro" id="IPR018821">
    <property type="entry name" value="DUF294_put_nucleoTrafse_sb-bd"/>
</dbReference>
<dbReference type="InterPro" id="IPR018490">
    <property type="entry name" value="cNMP-bd_dom_sf"/>
</dbReference>
<dbReference type="Proteomes" id="UP000315395">
    <property type="component" value="Chromosome"/>
</dbReference>
<dbReference type="InterPro" id="IPR005105">
    <property type="entry name" value="GlnD_Uridyltrans_N"/>
</dbReference>
<sequence length="621" mass="67629">MAIEITELVEFLTEHAPFRDLPRSALNALVHRSQLRYVRRGTRLLSVGESNDVMYVVRSGAVDITDIEGGLVERSDPGTSFGMSTLVERAPSRYDFTVSEDSLLLVVTEAAFRETCARDPHFELFYTSAHAARLRRAVASLHVAERGGAVLRTSLADLVRRPPVAASPETTIREAAELMAAERVSSVLVLQDSRLVGIVTDRDLRTRVVAAGRDPQEPLSSVMTPGPATGRSDALAFEALMKMVDRNIHHLPVLDTAGAVIGLVSVTDLMRLEHSNPIYLVADIAAAADAASLATLAQRIPLIVQQLVAEDATAQDIGRAVTAIGDAIERRLLTLAEAGLGPPPVPYAWVVLGSQARHEQGLASDQDNAIIISDTMTPDQDSYFAALAAQVSDGLAACGYPPCPGEVMATNPRWRLPAARWRQHFEGWLTTPEPQAVLNGSIFFDMRALHGDTALVEELRADILSRTRRSHLFLAYLAQHAVARRPPLGFFRGLVLEKEGAHRDRLDLKGGGVAAVVELARVHALSHGLVEVNTQARLTAAARTHSISPQLAAEVADALEFIAYLRFRHQGRAVRAGRPPDNYVDPATLTDFEQRHLRDAFRIVRSAQLALSQRFPLESLS</sequence>
<evidence type="ECO:0000313" key="5">
    <source>
        <dbReference type="EMBL" id="QDO87716.1"/>
    </source>
</evidence>
<dbReference type="Gene3D" id="2.60.120.10">
    <property type="entry name" value="Jelly Rolls"/>
    <property type="match status" value="1"/>
</dbReference>
<dbReference type="PROSITE" id="PS50042">
    <property type="entry name" value="CNMP_BINDING_3"/>
    <property type="match status" value="1"/>
</dbReference>
<dbReference type="EMBL" id="CP041616">
    <property type="protein sequence ID" value="QDO87716.1"/>
    <property type="molecule type" value="Genomic_DNA"/>
</dbReference>
<accession>A0A516G859</accession>
<dbReference type="SMART" id="SM00100">
    <property type="entry name" value="cNMP"/>
    <property type="match status" value="1"/>
</dbReference>
<dbReference type="OrthoDB" id="9789996at2"/>
<proteinExistence type="predicted"/>
<feature type="domain" description="Cyclic nucleotide-binding" evidence="3">
    <location>
        <begin position="17"/>
        <end position="114"/>
    </location>
</feature>
<dbReference type="InterPro" id="IPR000595">
    <property type="entry name" value="cNMP-bd_dom"/>
</dbReference>
<name>A0A516G859_9MICO</name>
<dbReference type="PROSITE" id="PS51371">
    <property type="entry name" value="CBS"/>
    <property type="match status" value="2"/>
</dbReference>
<dbReference type="Pfam" id="PF00027">
    <property type="entry name" value="cNMP_binding"/>
    <property type="match status" value="1"/>
</dbReference>